<dbReference type="EnsemblPlants" id="ORGLA11G0095800.1">
    <property type="protein sequence ID" value="ORGLA11G0095800.1"/>
    <property type="gene ID" value="ORGLA11G0095800"/>
</dbReference>
<dbReference type="Proteomes" id="UP000007306">
    <property type="component" value="Chromosome 11"/>
</dbReference>
<feature type="region of interest" description="Disordered" evidence="1">
    <location>
        <begin position="19"/>
        <end position="43"/>
    </location>
</feature>
<dbReference type="AlphaFoldDB" id="I1QZL6"/>
<evidence type="ECO:0000256" key="1">
    <source>
        <dbReference type="SAM" id="MobiDB-lite"/>
    </source>
</evidence>
<reference evidence="3" key="1">
    <citation type="submission" date="2015-06" db="UniProtKB">
        <authorList>
            <consortium name="EnsemblPlants"/>
        </authorList>
    </citation>
    <scope>IDENTIFICATION</scope>
</reference>
<sequence length="110" mass="11869">MAGDEIGSGDGVLINDGDGFPAIFGEEERSNQGNNQRVHGDGNLPAGFGAKELAAVVEINLAEWREVASLIENGRRDGKRRLKMAARVGERRRAWGEIARARELELGVGN</sequence>
<feature type="domain" description="DUF834" evidence="2">
    <location>
        <begin position="30"/>
        <end position="78"/>
    </location>
</feature>
<dbReference type="Gramene" id="ORGLA11G0095800.1">
    <property type="protein sequence ID" value="ORGLA11G0095800.1"/>
    <property type="gene ID" value="ORGLA11G0095800"/>
</dbReference>
<evidence type="ECO:0000313" key="3">
    <source>
        <dbReference type="EnsemblPlants" id="ORGLA11G0095800.1"/>
    </source>
</evidence>
<dbReference type="InterPro" id="IPR008552">
    <property type="entry name" value="DUF834"/>
</dbReference>
<dbReference type="HOGENOM" id="CLU_2177533_0_0_1"/>
<name>I1QZL6_ORYGL</name>
<evidence type="ECO:0000259" key="2">
    <source>
        <dbReference type="Pfam" id="PF05754"/>
    </source>
</evidence>
<evidence type="ECO:0000313" key="4">
    <source>
        <dbReference type="Proteomes" id="UP000007306"/>
    </source>
</evidence>
<reference evidence="3 4" key="2">
    <citation type="submission" date="2018-04" db="EMBL/GenBank/DDBJ databases">
        <title>OglaRS2 (Oryza glaberrima Reference Sequence Version 2).</title>
        <authorList>
            <person name="Zhang J."/>
            <person name="Kudrna D."/>
            <person name="Lee S."/>
            <person name="Talag J."/>
            <person name="Rajasekar S."/>
            <person name="Wing R.A."/>
        </authorList>
    </citation>
    <scope>NUCLEOTIDE SEQUENCE [LARGE SCALE GENOMIC DNA]</scope>
    <source>
        <strain evidence="3 4">cv. IRGC 96717</strain>
    </source>
</reference>
<organism evidence="3 4">
    <name type="scientific">Oryza glaberrima</name>
    <name type="common">African rice</name>
    <dbReference type="NCBI Taxonomy" id="4538"/>
    <lineage>
        <taxon>Eukaryota</taxon>
        <taxon>Viridiplantae</taxon>
        <taxon>Streptophyta</taxon>
        <taxon>Embryophyta</taxon>
        <taxon>Tracheophyta</taxon>
        <taxon>Spermatophyta</taxon>
        <taxon>Magnoliopsida</taxon>
        <taxon>Liliopsida</taxon>
        <taxon>Poales</taxon>
        <taxon>Poaceae</taxon>
        <taxon>BOP clade</taxon>
        <taxon>Oryzoideae</taxon>
        <taxon>Oryzeae</taxon>
        <taxon>Oryzinae</taxon>
        <taxon>Oryza</taxon>
    </lineage>
</organism>
<keyword evidence="4" id="KW-1185">Reference proteome</keyword>
<accession>I1QZL6</accession>
<protein>
    <recommendedName>
        <fullName evidence="2">DUF834 domain-containing protein</fullName>
    </recommendedName>
</protein>
<dbReference type="Pfam" id="PF05754">
    <property type="entry name" value="DUF834"/>
    <property type="match status" value="1"/>
</dbReference>
<proteinExistence type="predicted"/>